<gene>
    <name evidence="1" type="ORF">ACD_78C00464G0004</name>
</gene>
<dbReference type="Pfam" id="PF18895">
    <property type="entry name" value="T4SS_pilin"/>
    <property type="match status" value="1"/>
</dbReference>
<dbReference type="InterPro" id="IPR043993">
    <property type="entry name" value="T4SS_pilin"/>
</dbReference>
<sequence length="119" mass="12853">MKHSFYILVTILTSFLSEHVFADDNAGILGGVGSSTKLREGNISFDDIPKIISYAATFILGFAATVAVIMIIYGAFQMALFGLTSQEKKKGAETIQHGIIGFVIAVSSWFIINTVMSNL</sequence>
<dbReference type="EMBL" id="AMFJ01034464">
    <property type="protein sequence ID" value="EKD29247.1"/>
    <property type="molecule type" value="Genomic_DNA"/>
</dbReference>
<protein>
    <submittedName>
        <fullName evidence="1">Uncharacterized protein</fullName>
    </submittedName>
</protein>
<name>K1XVK5_9BACT</name>
<comment type="caution">
    <text evidence="1">The sequence shown here is derived from an EMBL/GenBank/DDBJ whole genome shotgun (WGS) entry which is preliminary data.</text>
</comment>
<reference evidence="1" key="1">
    <citation type="journal article" date="2012" name="Science">
        <title>Fermentation, hydrogen, and sulfur metabolism in multiple uncultivated bacterial phyla.</title>
        <authorList>
            <person name="Wrighton K.C."/>
            <person name="Thomas B.C."/>
            <person name="Sharon I."/>
            <person name="Miller C.S."/>
            <person name="Castelle C.J."/>
            <person name="VerBerkmoes N.C."/>
            <person name="Wilkins M.J."/>
            <person name="Hettich R.L."/>
            <person name="Lipton M.S."/>
            <person name="Williams K.H."/>
            <person name="Long P.E."/>
            <person name="Banfield J.F."/>
        </authorList>
    </citation>
    <scope>NUCLEOTIDE SEQUENCE [LARGE SCALE GENOMIC DNA]</scope>
</reference>
<organism evidence="1">
    <name type="scientific">uncultured bacterium</name>
    <name type="common">gcode 4</name>
    <dbReference type="NCBI Taxonomy" id="1234023"/>
    <lineage>
        <taxon>Bacteria</taxon>
        <taxon>environmental samples</taxon>
    </lineage>
</organism>
<dbReference type="AlphaFoldDB" id="K1XVK5"/>
<proteinExistence type="predicted"/>
<evidence type="ECO:0000313" key="1">
    <source>
        <dbReference type="EMBL" id="EKD29247.1"/>
    </source>
</evidence>
<accession>K1XVK5</accession>